<dbReference type="Gene3D" id="3.30.2010.10">
    <property type="entry name" value="Metalloproteases ('zincins'), catalytic domain"/>
    <property type="match status" value="1"/>
</dbReference>
<protein>
    <submittedName>
        <fullName evidence="8">Peptidase family M48</fullName>
    </submittedName>
</protein>
<feature type="domain" description="Peptidase M48" evidence="7">
    <location>
        <begin position="22"/>
        <end position="197"/>
    </location>
</feature>
<name>A0A1M5CQR1_9BURK</name>
<reference evidence="8 9" key="1">
    <citation type="submission" date="2016-11" db="EMBL/GenBank/DDBJ databases">
        <authorList>
            <person name="Jaros S."/>
            <person name="Januszkiewicz K."/>
            <person name="Wedrychowicz H."/>
        </authorList>
    </citation>
    <scope>NUCLEOTIDE SEQUENCE [LARGE SCALE GENOMIC DNA]</scope>
    <source>
        <strain evidence="8 9">DSM 16112</strain>
    </source>
</reference>
<evidence type="ECO:0000313" key="9">
    <source>
        <dbReference type="Proteomes" id="UP000184327"/>
    </source>
</evidence>
<evidence type="ECO:0000259" key="7">
    <source>
        <dbReference type="Pfam" id="PF01435"/>
    </source>
</evidence>
<dbReference type="AlphaFoldDB" id="A0A1M5CQR1"/>
<dbReference type="STRING" id="1122156.SAMN02745117_02207"/>
<dbReference type="InterPro" id="IPR051156">
    <property type="entry name" value="Mito/Outer_Membr_Metalloprot"/>
</dbReference>
<dbReference type="Proteomes" id="UP000184327">
    <property type="component" value="Unassembled WGS sequence"/>
</dbReference>
<keyword evidence="9" id="KW-1185">Reference proteome</keyword>
<evidence type="ECO:0000256" key="6">
    <source>
        <dbReference type="RuleBase" id="RU003983"/>
    </source>
</evidence>
<dbReference type="EMBL" id="FQUZ01000029">
    <property type="protein sequence ID" value="SHF57095.1"/>
    <property type="molecule type" value="Genomic_DNA"/>
</dbReference>
<dbReference type="PANTHER" id="PTHR22726:SF1">
    <property type="entry name" value="METALLOENDOPEPTIDASE OMA1, MITOCHONDRIAL"/>
    <property type="match status" value="1"/>
</dbReference>
<proteinExistence type="inferred from homology"/>
<evidence type="ECO:0000256" key="1">
    <source>
        <dbReference type="ARBA" id="ARBA00022670"/>
    </source>
</evidence>
<evidence type="ECO:0000256" key="2">
    <source>
        <dbReference type="ARBA" id="ARBA00022723"/>
    </source>
</evidence>
<dbReference type="InterPro" id="IPR001915">
    <property type="entry name" value="Peptidase_M48"/>
</dbReference>
<dbReference type="Pfam" id="PF01435">
    <property type="entry name" value="Peptidase_M48"/>
    <property type="match status" value="1"/>
</dbReference>
<dbReference type="OrthoDB" id="15218at2"/>
<gene>
    <name evidence="8" type="ORF">SAMN02745117_02207</name>
</gene>
<dbReference type="PANTHER" id="PTHR22726">
    <property type="entry name" value="METALLOENDOPEPTIDASE OMA1"/>
    <property type="match status" value="1"/>
</dbReference>
<keyword evidence="3 6" id="KW-0378">Hydrolase</keyword>
<organism evidence="8 9">
    <name type="scientific">Lampropedia hyalina DSM 16112</name>
    <dbReference type="NCBI Taxonomy" id="1122156"/>
    <lineage>
        <taxon>Bacteria</taxon>
        <taxon>Pseudomonadati</taxon>
        <taxon>Pseudomonadota</taxon>
        <taxon>Betaproteobacteria</taxon>
        <taxon>Burkholderiales</taxon>
        <taxon>Comamonadaceae</taxon>
        <taxon>Lampropedia</taxon>
    </lineage>
</organism>
<dbReference type="GO" id="GO:0046872">
    <property type="term" value="F:metal ion binding"/>
    <property type="evidence" value="ECO:0007669"/>
    <property type="project" value="UniProtKB-KW"/>
</dbReference>
<keyword evidence="4 6" id="KW-0862">Zinc</keyword>
<dbReference type="GO" id="GO:0004222">
    <property type="term" value="F:metalloendopeptidase activity"/>
    <property type="evidence" value="ECO:0007669"/>
    <property type="project" value="InterPro"/>
</dbReference>
<comment type="similarity">
    <text evidence="6">Belongs to the peptidase M48 family.</text>
</comment>
<dbReference type="RefSeq" id="WP_073356740.1">
    <property type="nucleotide sequence ID" value="NZ_FQUZ01000029.1"/>
</dbReference>
<dbReference type="GO" id="GO:0051603">
    <property type="term" value="P:proteolysis involved in protein catabolic process"/>
    <property type="evidence" value="ECO:0007669"/>
    <property type="project" value="TreeGrafter"/>
</dbReference>
<keyword evidence="5 6" id="KW-0482">Metalloprotease</keyword>
<dbReference type="CDD" id="cd07332">
    <property type="entry name" value="M48C_Oma1_like"/>
    <property type="match status" value="1"/>
</dbReference>
<evidence type="ECO:0000256" key="4">
    <source>
        <dbReference type="ARBA" id="ARBA00022833"/>
    </source>
</evidence>
<evidence type="ECO:0000256" key="5">
    <source>
        <dbReference type="ARBA" id="ARBA00023049"/>
    </source>
</evidence>
<sequence length="223" mass="23862">MGAQRLAQPVASRLAAEVPGAPQRYLQELADALAARMDLPPGMRVQVHWSADATPNAFATLGGHVTVFQGLVDVLESENALAMVLAHEIAHVQHRDPLVSAGSGLLVSLSLQALLGSGSDSVISQTSAALSRLEFSRQQERAADAAALRALQRHYGHVRGADGFFRAMLQRPGLAHRAPEWLSTHPDTAQRLQRIMEASEAAPADARLTPLPVFLGRSAKPLR</sequence>
<comment type="cofactor">
    <cofactor evidence="6">
        <name>Zn(2+)</name>
        <dbReference type="ChEBI" id="CHEBI:29105"/>
    </cofactor>
    <text evidence="6">Binds 1 zinc ion per subunit.</text>
</comment>
<evidence type="ECO:0000256" key="3">
    <source>
        <dbReference type="ARBA" id="ARBA00022801"/>
    </source>
</evidence>
<keyword evidence="2" id="KW-0479">Metal-binding</keyword>
<accession>A0A1M5CQR1</accession>
<dbReference type="GO" id="GO:0016020">
    <property type="term" value="C:membrane"/>
    <property type="evidence" value="ECO:0007669"/>
    <property type="project" value="TreeGrafter"/>
</dbReference>
<evidence type="ECO:0000313" key="8">
    <source>
        <dbReference type="EMBL" id="SHF57095.1"/>
    </source>
</evidence>
<keyword evidence="1 6" id="KW-0645">Protease</keyword>